<evidence type="ECO:0000256" key="1">
    <source>
        <dbReference type="ARBA" id="ARBA00023172"/>
    </source>
</evidence>
<dbReference type="EMBL" id="SHMB01000003">
    <property type="protein sequence ID" value="TAA29969.1"/>
    <property type="molecule type" value="Genomic_DNA"/>
</dbReference>
<name>A0A4Q8LJ14_9GAMM</name>
<dbReference type="Pfam" id="PF00589">
    <property type="entry name" value="Phage_integrase"/>
    <property type="match status" value="1"/>
</dbReference>
<dbReference type="InterPro" id="IPR002104">
    <property type="entry name" value="Integrase_catalytic"/>
</dbReference>
<keyword evidence="1" id="KW-0233">DNA recombination</keyword>
<protein>
    <submittedName>
        <fullName evidence="3">Site-specific integrase</fullName>
    </submittedName>
</protein>
<gene>
    <name evidence="3" type="ORF">EA661_10680</name>
</gene>
<evidence type="ECO:0000313" key="3">
    <source>
        <dbReference type="EMBL" id="TAA29969.1"/>
    </source>
</evidence>
<dbReference type="AlphaFoldDB" id="A0A4Q8LJ14"/>
<dbReference type="GO" id="GO:0003677">
    <property type="term" value="F:DNA binding"/>
    <property type="evidence" value="ECO:0007669"/>
    <property type="project" value="InterPro"/>
</dbReference>
<dbReference type="InterPro" id="IPR013762">
    <property type="entry name" value="Integrase-like_cat_sf"/>
</dbReference>
<dbReference type="GO" id="GO:0015074">
    <property type="term" value="P:DNA integration"/>
    <property type="evidence" value="ECO:0007669"/>
    <property type="project" value="InterPro"/>
</dbReference>
<comment type="caution">
    <text evidence="3">The sequence shown here is derived from an EMBL/GenBank/DDBJ whole genome shotgun (WGS) entry which is preliminary data.</text>
</comment>
<dbReference type="Gene3D" id="1.10.443.10">
    <property type="entry name" value="Intergrase catalytic core"/>
    <property type="match status" value="1"/>
</dbReference>
<sequence length="406" mass="46018">MLNVLTDSQVPASLRGALLVDDVHRLPRYWASVWALMSNHDLAASSQVKKLRYIESLYGHADRQFGAHALDDALGHLNEVVLAEILESWFISIRNQPSVGPADESRWRTGLAFVGSVVTWLSKSTLPTDRLRQIEARLHRLSHLYGQLHVRRSRQPSQIRSLPASVIKALYEMLDPASATNPFARQHTRWLAFISFLLMLHQGLRRGELLLLTADVIKDGFDEGQQRSRCWMNVQESLYSDEGDDPRYSRPSIKSANSIRQLPVSEAIAGLVQTYVENYRGRPGHAFLLNTQQDSPLSTESLTKMFLKISAALSPSVLPELMERSGKHSVTPHDLRHTCAVVRLNQLLHHGDSMDEALQKLRAFFGWSRESQMPVRYARAVFEDRLSSVWNNAFDDRVEVLRAIPS</sequence>
<dbReference type="PROSITE" id="PS51898">
    <property type="entry name" value="TYR_RECOMBINASE"/>
    <property type="match status" value="1"/>
</dbReference>
<evidence type="ECO:0000259" key="2">
    <source>
        <dbReference type="PROSITE" id="PS51898"/>
    </source>
</evidence>
<evidence type="ECO:0000313" key="4">
    <source>
        <dbReference type="Proteomes" id="UP000291286"/>
    </source>
</evidence>
<dbReference type="Proteomes" id="UP000291286">
    <property type="component" value="Unassembled WGS sequence"/>
</dbReference>
<dbReference type="GO" id="GO:0006310">
    <property type="term" value="P:DNA recombination"/>
    <property type="evidence" value="ECO:0007669"/>
    <property type="project" value="UniProtKB-KW"/>
</dbReference>
<dbReference type="SUPFAM" id="SSF56349">
    <property type="entry name" value="DNA breaking-rejoining enzymes"/>
    <property type="match status" value="1"/>
</dbReference>
<accession>A0A4Q8LJ14</accession>
<dbReference type="InterPro" id="IPR011010">
    <property type="entry name" value="DNA_brk_join_enz"/>
</dbReference>
<reference evidence="3 4" key="1">
    <citation type="submission" date="2019-02" db="EMBL/GenBank/DDBJ databases">
        <title>WGS of Pseudoxanthomonas species novum from clinical isolates.</title>
        <authorList>
            <person name="Bernier A.-M."/>
            <person name="Bernard K."/>
            <person name="Vachon A."/>
        </authorList>
    </citation>
    <scope>NUCLEOTIDE SEQUENCE [LARGE SCALE GENOMIC DNA]</scope>
    <source>
        <strain evidence="3 4">NML171202</strain>
    </source>
</reference>
<organism evidence="3 4">
    <name type="scientific">Pseudoxanthomonas winnipegensis</name>
    <dbReference type="NCBI Taxonomy" id="2480810"/>
    <lineage>
        <taxon>Bacteria</taxon>
        <taxon>Pseudomonadati</taxon>
        <taxon>Pseudomonadota</taxon>
        <taxon>Gammaproteobacteria</taxon>
        <taxon>Lysobacterales</taxon>
        <taxon>Lysobacteraceae</taxon>
        <taxon>Pseudoxanthomonas</taxon>
    </lineage>
</organism>
<feature type="domain" description="Tyr recombinase" evidence="2">
    <location>
        <begin position="157"/>
        <end position="391"/>
    </location>
</feature>
<proteinExistence type="predicted"/>